<evidence type="ECO:0000313" key="3">
    <source>
        <dbReference type="Proteomes" id="UP000499080"/>
    </source>
</evidence>
<dbReference type="AlphaFoldDB" id="A0A4Y2E271"/>
<feature type="region of interest" description="Disordered" evidence="1">
    <location>
        <begin position="1"/>
        <end position="63"/>
    </location>
</feature>
<evidence type="ECO:0000313" key="2">
    <source>
        <dbReference type="EMBL" id="GBM22747.1"/>
    </source>
</evidence>
<feature type="compositionally biased region" description="Polar residues" evidence="1">
    <location>
        <begin position="15"/>
        <end position="29"/>
    </location>
</feature>
<dbReference type="Proteomes" id="UP000499080">
    <property type="component" value="Unassembled WGS sequence"/>
</dbReference>
<name>A0A4Y2E271_ARAVE</name>
<organism evidence="2 3">
    <name type="scientific">Araneus ventricosus</name>
    <name type="common">Orbweaver spider</name>
    <name type="synonym">Epeira ventricosa</name>
    <dbReference type="NCBI Taxonomy" id="182803"/>
    <lineage>
        <taxon>Eukaryota</taxon>
        <taxon>Metazoa</taxon>
        <taxon>Ecdysozoa</taxon>
        <taxon>Arthropoda</taxon>
        <taxon>Chelicerata</taxon>
        <taxon>Arachnida</taxon>
        <taxon>Araneae</taxon>
        <taxon>Araneomorphae</taxon>
        <taxon>Entelegynae</taxon>
        <taxon>Araneoidea</taxon>
        <taxon>Araneidae</taxon>
        <taxon>Araneus</taxon>
    </lineage>
</organism>
<comment type="caution">
    <text evidence="2">The sequence shown here is derived from an EMBL/GenBank/DDBJ whole genome shotgun (WGS) entry which is preliminary data.</text>
</comment>
<accession>A0A4Y2E271</accession>
<gene>
    <name evidence="2" type="ORF">AVEN_81501_1</name>
</gene>
<sequence length="79" mass="8692">MNDVVGVPTRFGVNMSDQQAQADAPQGNNAPRGAEGGAREPANNQQAAQPRPLREVHRNQVPVQYQNCNLLRDLLEKED</sequence>
<dbReference type="EMBL" id="BGPR01000485">
    <property type="protein sequence ID" value="GBM22747.1"/>
    <property type="molecule type" value="Genomic_DNA"/>
</dbReference>
<reference evidence="2 3" key="1">
    <citation type="journal article" date="2019" name="Sci. Rep.">
        <title>Orb-weaving spider Araneus ventricosus genome elucidates the spidroin gene catalogue.</title>
        <authorList>
            <person name="Kono N."/>
            <person name="Nakamura H."/>
            <person name="Ohtoshi R."/>
            <person name="Moran D.A.P."/>
            <person name="Shinohara A."/>
            <person name="Yoshida Y."/>
            <person name="Fujiwara M."/>
            <person name="Mori M."/>
            <person name="Tomita M."/>
            <person name="Arakawa K."/>
        </authorList>
    </citation>
    <scope>NUCLEOTIDE SEQUENCE [LARGE SCALE GENOMIC DNA]</scope>
</reference>
<proteinExistence type="predicted"/>
<evidence type="ECO:0000256" key="1">
    <source>
        <dbReference type="SAM" id="MobiDB-lite"/>
    </source>
</evidence>
<protein>
    <submittedName>
        <fullName evidence="2">Uncharacterized protein</fullName>
    </submittedName>
</protein>
<keyword evidence="3" id="KW-1185">Reference proteome</keyword>